<accession>A0A0L0DGL6</accession>
<organism evidence="3 4">
    <name type="scientific">Thecamonas trahens ATCC 50062</name>
    <dbReference type="NCBI Taxonomy" id="461836"/>
    <lineage>
        <taxon>Eukaryota</taxon>
        <taxon>Apusozoa</taxon>
        <taxon>Apusomonadida</taxon>
        <taxon>Apusomonadidae</taxon>
        <taxon>Thecamonas</taxon>
    </lineage>
</organism>
<reference evidence="3 4" key="1">
    <citation type="submission" date="2010-05" db="EMBL/GenBank/DDBJ databases">
        <title>The Genome Sequence of Thecamonas trahens ATCC 50062.</title>
        <authorList>
            <consortium name="The Broad Institute Genome Sequencing Platform"/>
            <person name="Russ C."/>
            <person name="Cuomo C."/>
            <person name="Shea T."/>
            <person name="Young S.K."/>
            <person name="Zeng Q."/>
            <person name="Koehrsen M."/>
            <person name="Haas B."/>
            <person name="Borodovsky M."/>
            <person name="Guigo R."/>
            <person name="Alvarado L."/>
            <person name="Berlin A."/>
            <person name="Bochicchio J."/>
            <person name="Borenstein D."/>
            <person name="Chapman S."/>
            <person name="Chen Z."/>
            <person name="Freedman E."/>
            <person name="Gellesch M."/>
            <person name="Goldberg J."/>
            <person name="Griggs A."/>
            <person name="Gujja S."/>
            <person name="Heilman E."/>
            <person name="Heiman D."/>
            <person name="Hepburn T."/>
            <person name="Howarth C."/>
            <person name="Jen D."/>
            <person name="Larson L."/>
            <person name="Mehta T."/>
            <person name="Park D."/>
            <person name="Pearson M."/>
            <person name="Roberts A."/>
            <person name="Saif S."/>
            <person name="Shenoy N."/>
            <person name="Sisk P."/>
            <person name="Stolte C."/>
            <person name="Sykes S."/>
            <person name="Thomson T."/>
            <person name="Walk T."/>
            <person name="White J."/>
            <person name="Yandava C."/>
            <person name="Burger G."/>
            <person name="Gray M.W."/>
            <person name="Holland P.W.H."/>
            <person name="King N."/>
            <person name="Lang F.B.F."/>
            <person name="Roger A.J."/>
            <person name="Ruiz-Trillo I."/>
            <person name="Lander E."/>
            <person name="Nusbaum C."/>
        </authorList>
    </citation>
    <scope>NUCLEOTIDE SEQUENCE [LARGE SCALE GENOMIC DNA]</scope>
    <source>
        <strain evidence="3 4">ATCC 50062</strain>
    </source>
</reference>
<evidence type="ECO:0000313" key="3">
    <source>
        <dbReference type="EMBL" id="KNC51479.1"/>
    </source>
</evidence>
<dbReference type="PANTHER" id="PTHR15711:SF22">
    <property type="entry name" value="RAP-GAP DOMAIN-CONTAINING PROTEIN"/>
    <property type="match status" value="1"/>
</dbReference>
<evidence type="ECO:0000259" key="2">
    <source>
        <dbReference type="PROSITE" id="PS50085"/>
    </source>
</evidence>
<dbReference type="OMA" id="NNNEVMY"/>
<dbReference type="OrthoDB" id="2499658at2759"/>
<dbReference type="GO" id="GO:0005096">
    <property type="term" value="F:GTPase activator activity"/>
    <property type="evidence" value="ECO:0007669"/>
    <property type="project" value="UniProtKB-KW"/>
</dbReference>
<dbReference type="eggNOG" id="KOG3686">
    <property type="taxonomic scope" value="Eukaryota"/>
</dbReference>
<keyword evidence="1" id="KW-0343">GTPase activation</keyword>
<dbReference type="Pfam" id="PF21022">
    <property type="entry name" value="Rap-GAP_dimer"/>
    <property type="match status" value="1"/>
</dbReference>
<keyword evidence="4" id="KW-1185">Reference proteome</keyword>
<proteinExistence type="predicted"/>
<dbReference type="RefSeq" id="XP_013756140.1">
    <property type="nucleotide sequence ID" value="XM_013900686.1"/>
</dbReference>
<dbReference type="AlphaFoldDB" id="A0A0L0DGL6"/>
<feature type="domain" description="Rap-GAP" evidence="2">
    <location>
        <begin position="173"/>
        <end position="396"/>
    </location>
</feature>
<dbReference type="Proteomes" id="UP000054408">
    <property type="component" value="Unassembled WGS sequence"/>
</dbReference>
<dbReference type="InterPro" id="IPR050989">
    <property type="entry name" value="Rap1_Ran_GAP"/>
</dbReference>
<dbReference type="GO" id="GO:0005737">
    <property type="term" value="C:cytoplasm"/>
    <property type="evidence" value="ECO:0007669"/>
    <property type="project" value="TreeGrafter"/>
</dbReference>
<dbReference type="GeneID" id="25566545"/>
<evidence type="ECO:0000256" key="1">
    <source>
        <dbReference type="ARBA" id="ARBA00022468"/>
    </source>
</evidence>
<sequence length="403" mass="45780">MEVVSENVLLADKIAQLIAATKGDHATWESTADPDDADMIVESSGWQIMRKDNTTVAAVAEQELEIVEMDTDKTWYNDYFFGKPHVTFVGKDKAMGALVISVVKEDFGDDFHFRVRVLSQAGRQHVLVSSDDVNVKNKDLNSKMARKVVNVALPALEKMALKVADDEKFCKRLATHETSELVTKYKFGLLYVKDGQTVEEDMFANDGYVIDHSPEYQEFCDWLGDTIELQGWEAYRAGLDVRSGGTGTTSIYTQWRHFEVMWHVATMLPYFPTDVQQLQRKRHLGNDIVMVVFVEGSTPYVPTCVYSQFNHVLLIVQPVDKELTGGRTCYRMSMACKSDVGTFGPKLPRQKYFERSQDLRNWLYARLINGERTAILNAAGFRMTRERTAQLWLADVCNDFGIS</sequence>
<dbReference type="InterPro" id="IPR000331">
    <property type="entry name" value="Rap/Ran_GAP_dom"/>
</dbReference>
<gene>
    <name evidence="3" type="ORF">AMSG_07676</name>
</gene>
<dbReference type="STRING" id="461836.A0A0L0DGL6"/>
<dbReference type="Pfam" id="PF02145">
    <property type="entry name" value="Rap_GAP"/>
    <property type="match status" value="1"/>
</dbReference>
<dbReference type="PROSITE" id="PS50085">
    <property type="entry name" value="RAPGAP"/>
    <property type="match status" value="1"/>
</dbReference>
<dbReference type="PANTHER" id="PTHR15711">
    <property type="entry name" value="RAP GTPASE-ACTIVATING PROTEIN"/>
    <property type="match status" value="1"/>
</dbReference>
<dbReference type="SUPFAM" id="SSF111347">
    <property type="entry name" value="Rap/Ran-GAP"/>
    <property type="match status" value="1"/>
</dbReference>
<dbReference type="Gene3D" id="3.40.50.11210">
    <property type="entry name" value="Rap/Ran-GAP"/>
    <property type="match status" value="1"/>
</dbReference>
<dbReference type="InterPro" id="IPR035974">
    <property type="entry name" value="Rap/Ran-GAP_sf"/>
</dbReference>
<name>A0A0L0DGL6_THETB</name>
<protein>
    <submittedName>
        <fullName evidence="3">GTPase activating protein Rap1-GAP</fullName>
    </submittedName>
</protein>
<evidence type="ECO:0000313" key="4">
    <source>
        <dbReference type="Proteomes" id="UP000054408"/>
    </source>
</evidence>
<dbReference type="GO" id="GO:0051056">
    <property type="term" value="P:regulation of small GTPase mediated signal transduction"/>
    <property type="evidence" value="ECO:0007669"/>
    <property type="project" value="InterPro"/>
</dbReference>
<dbReference type="EMBL" id="GL349467">
    <property type="protein sequence ID" value="KNC51479.1"/>
    <property type="molecule type" value="Genomic_DNA"/>
</dbReference>